<gene>
    <name evidence="2" type="ORF">L596_020129</name>
</gene>
<keyword evidence="3" id="KW-1185">Reference proteome</keyword>
<proteinExistence type="predicted"/>
<feature type="transmembrane region" description="Helical" evidence="1">
    <location>
        <begin position="41"/>
        <end position="59"/>
    </location>
</feature>
<keyword evidence="1" id="KW-0472">Membrane</keyword>
<feature type="transmembrane region" description="Helical" evidence="1">
    <location>
        <begin position="125"/>
        <end position="144"/>
    </location>
</feature>
<accession>A0A4U5MTA2</accession>
<organism evidence="2 3">
    <name type="scientific">Steinernema carpocapsae</name>
    <name type="common">Entomopathogenic nematode</name>
    <dbReference type="NCBI Taxonomy" id="34508"/>
    <lineage>
        <taxon>Eukaryota</taxon>
        <taxon>Metazoa</taxon>
        <taxon>Ecdysozoa</taxon>
        <taxon>Nematoda</taxon>
        <taxon>Chromadorea</taxon>
        <taxon>Rhabditida</taxon>
        <taxon>Tylenchina</taxon>
        <taxon>Panagrolaimomorpha</taxon>
        <taxon>Strongyloidoidea</taxon>
        <taxon>Steinernematidae</taxon>
        <taxon>Steinernema</taxon>
    </lineage>
</organism>
<feature type="transmembrane region" description="Helical" evidence="1">
    <location>
        <begin position="164"/>
        <end position="185"/>
    </location>
</feature>
<keyword evidence="1" id="KW-1133">Transmembrane helix</keyword>
<reference evidence="2 3" key="2">
    <citation type="journal article" date="2019" name="G3 (Bethesda)">
        <title>Hybrid Assembly of the Genome of the Entomopathogenic Nematode Steinernema carpocapsae Identifies the X-Chromosome.</title>
        <authorList>
            <person name="Serra L."/>
            <person name="Macchietto M."/>
            <person name="Macias-Munoz A."/>
            <person name="McGill C.J."/>
            <person name="Rodriguez I.M."/>
            <person name="Rodriguez B."/>
            <person name="Murad R."/>
            <person name="Mortazavi A."/>
        </authorList>
    </citation>
    <scope>NUCLEOTIDE SEQUENCE [LARGE SCALE GENOMIC DNA]</scope>
    <source>
        <strain evidence="2 3">ALL</strain>
    </source>
</reference>
<sequence length="196" mass="22501">MTPTHLNVVIIIFASIDVVLEPYFLFLIIRKSSPGMRIYRVFLILISLSNFIFSISFFVDSPTMFLTQSYLFIVSSTLSPIYAWFLWQFEMSFLAIQLQFSLLMVIYASYEITHPIKGLNLKSKWLWLFSLVFILGPAFGYVACNYKARVTYEYYNFSPSGSGYTIISHLVALACLLQFSFFSTLQATVSGSLFSF</sequence>
<keyword evidence="1" id="KW-0812">Transmembrane</keyword>
<protein>
    <recommendedName>
        <fullName evidence="4">Serpentine receptor class gamma</fullName>
    </recommendedName>
</protein>
<dbReference type="EMBL" id="AZBU02000006">
    <property type="protein sequence ID" value="TKR72722.1"/>
    <property type="molecule type" value="Genomic_DNA"/>
</dbReference>
<evidence type="ECO:0000313" key="2">
    <source>
        <dbReference type="EMBL" id="TKR72722.1"/>
    </source>
</evidence>
<comment type="caution">
    <text evidence="2">The sequence shown here is derived from an EMBL/GenBank/DDBJ whole genome shotgun (WGS) entry which is preliminary data.</text>
</comment>
<reference evidence="2 3" key="1">
    <citation type="journal article" date="2015" name="Genome Biol.">
        <title>Comparative genomics of Steinernema reveals deeply conserved gene regulatory networks.</title>
        <authorList>
            <person name="Dillman A.R."/>
            <person name="Macchietto M."/>
            <person name="Porter C.F."/>
            <person name="Rogers A."/>
            <person name="Williams B."/>
            <person name="Antoshechkin I."/>
            <person name="Lee M.M."/>
            <person name="Goodwin Z."/>
            <person name="Lu X."/>
            <person name="Lewis E.E."/>
            <person name="Goodrich-Blair H."/>
            <person name="Stock S.P."/>
            <person name="Adams B.J."/>
            <person name="Sternberg P.W."/>
            <person name="Mortazavi A."/>
        </authorList>
    </citation>
    <scope>NUCLEOTIDE SEQUENCE [LARGE SCALE GENOMIC DNA]</scope>
    <source>
        <strain evidence="2 3">ALL</strain>
    </source>
</reference>
<name>A0A4U5MTA2_STECR</name>
<dbReference type="Proteomes" id="UP000298663">
    <property type="component" value="Unassembled WGS sequence"/>
</dbReference>
<feature type="transmembrane region" description="Helical" evidence="1">
    <location>
        <begin position="65"/>
        <end position="85"/>
    </location>
</feature>
<dbReference type="AlphaFoldDB" id="A0A4U5MTA2"/>
<evidence type="ECO:0008006" key="4">
    <source>
        <dbReference type="Google" id="ProtNLM"/>
    </source>
</evidence>
<evidence type="ECO:0000256" key="1">
    <source>
        <dbReference type="SAM" id="Phobius"/>
    </source>
</evidence>
<feature type="transmembrane region" description="Helical" evidence="1">
    <location>
        <begin position="6"/>
        <end position="29"/>
    </location>
</feature>
<evidence type="ECO:0000313" key="3">
    <source>
        <dbReference type="Proteomes" id="UP000298663"/>
    </source>
</evidence>
<feature type="transmembrane region" description="Helical" evidence="1">
    <location>
        <begin position="92"/>
        <end position="110"/>
    </location>
</feature>